<dbReference type="Pfam" id="PF00201">
    <property type="entry name" value="UDPGT"/>
    <property type="match status" value="1"/>
</dbReference>
<organism evidence="5 6">
    <name type="scientific">Danaus plexippus plexippus</name>
    <dbReference type="NCBI Taxonomy" id="278856"/>
    <lineage>
        <taxon>Eukaryota</taxon>
        <taxon>Metazoa</taxon>
        <taxon>Ecdysozoa</taxon>
        <taxon>Arthropoda</taxon>
        <taxon>Hexapoda</taxon>
        <taxon>Insecta</taxon>
        <taxon>Pterygota</taxon>
        <taxon>Neoptera</taxon>
        <taxon>Endopterygota</taxon>
        <taxon>Lepidoptera</taxon>
        <taxon>Glossata</taxon>
        <taxon>Ditrysia</taxon>
        <taxon>Papilionoidea</taxon>
        <taxon>Nymphalidae</taxon>
        <taxon>Danainae</taxon>
        <taxon>Danaini</taxon>
        <taxon>Danaina</taxon>
        <taxon>Danaus</taxon>
        <taxon>Danaus</taxon>
    </lineage>
</organism>
<keyword evidence="6" id="KW-1185">Reference proteome</keyword>
<dbReference type="AlphaFoldDB" id="A0A212FM09"/>
<dbReference type="eggNOG" id="KOG1192">
    <property type="taxonomic scope" value="Eukaryota"/>
</dbReference>
<dbReference type="PANTHER" id="PTHR48043:SF159">
    <property type="entry name" value="EG:EG0003.4 PROTEIN-RELATED"/>
    <property type="match status" value="1"/>
</dbReference>
<dbReference type="Gene3D" id="3.40.50.2000">
    <property type="entry name" value="Glycogen Phosphorylase B"/>
    <property type="match status" value="1"/>
</dbReference>
<feature type="chain" id="PRO_5012126059" evidence="4">
    <location>
        <begin position="18"/>
        <end position="290"/>
    </location>
</feature>
<keyword evidence="3" id="KW-0808">Transferase</keyword>
<reference evidence="5 6" key="1">
    <citation type="journal article" date="2011" name="Cell">
        <title>The monarch butterfly genome yields insights into long-distance migration.</title>
        <authorList>
            <person name="Zhan S."/>
            <person name="Merlin C."/>
            <person name="Boore J.L."/>
            <person name="Reppert S.M."/>
        </authorList>
    </citation>
    <scope>NUCLEOTIDE SEQUENCE [LARGE SCALE GENOMIC DNA]</scope>
    <source>
        <strain evidence="5">F-2</strain>
    </source>
</reference>
<dbReference type="PANTHER" id="PTHR48043">
    <property type="entry name" value="EG:EG0003.4 PROTEIN-RELATED"/>
    <property type="match status" value="1"/>
</dbReference>
<evidence type="ECO:0000256" key="3">
    <source>
        <dbReference type="ARBA" id="ARBA00022679"/>
    </source>
</evidence>
<comment type="caution">
    <text evidence="5">The sequence shown here is derived from an EMBL/GenBank/DDBJ whole genome shotgun (WGS) entry which is preliminary data.</text>
</comment>
<comment type="similarity">
    <text evidence="1">Belongs to the UDP-glycosyltransferase family.</text>
</comment>
<dbReference type="InterPro" id="IPR050271">
    <property type="entry name" value="UDP-glycosyltransferase"/>
</dbReference>
<proteinExistence type="inferred from homology"/>
<evidence type="ECO:0000256" key="1">
    <source>
        <dbReference type="ARBA" id="ARBA00009995"/>
    </source>
</evidence>
<sequence length="290" mass="33042">MQCTGFLFLVYLCCAGAYKILVISPMPAKSHSILTDAIVKHLSSAGHEKLLSDKNEYFDVLIIEWMFTEVYAGLSNVYNCPYIWFSSVEPHWMILDLVDESPNPSYNADITSDSVPPFSFLQRVKELSFQALGRLLRYYYTSSVEKQLYEEYLIPHIKSRGGEIFSLDTLKYNASLLLSNSHVSLGMPVRHPANFIPIGGYHIDSNVKPLPQNLQSIMDNATHGVIYFSMGSNLRSNHFPDEIKQSLLKIFGKLNQTVLWKFEEDLPNRPSNVHILQWAPQQSILGKMLM</sequence>
<dbReference type="SUPFAM" id="SSF53756">
    <property type="entry name" value="UDP-Glycosyltransferase/glycogen phosphorylase"/>
    <property type="match status" value="1"/>
</dbReference>
<dbReference type="EMBL" id="AGBW02007674">
    <property type="protein sequence ID" value="OWR54771.1"/>
    <property type="molecule type" value="Genomic_DNA"/>
</dbReference>
<dbReference type="Proteomes" id="UP000007151">
    <property type="component" value="Unassembled WGS sequence"/>
</dbReference>
<dbReference type="GO" id="GO:0008194">
    <property type="term" value="F:UDP-glycosyltransferase activity"/>
    <property type="evidence" value="ECO:0007669"/>
    <property type="project" value="InterPro"/>
</dbReference>
<evidence type="ECO:0000313" key="6">
    <source>
        <dbReference type="Proteomes" id="UP000007151"/>
    </source>
</evidence>
<dbReference type="InParanoid" id="A0A212FM09"/>
<keyword evidence="4" id="KW-0732">Signal</keyword>
<accession>A0A212FM09</accession>
<name>A0A212FM09_DANPL</name>
<keyword evidence="2" id="KW-0328">Glycosyltransferase</keyword>
<evidence type="ECO:0000256" key="2">
    <source>
        <dbReference type="ARBA" id="ARBA00022676"/>
    </source>
</evidence>
<evidence type="ECO:0000313" key="5">
    <source>
        <dbReference type="EMBL" id="OWR54771.1"/>
    </source>
</evidence>
<feature type="signal peptide" evidence="4">
    <location>
        <begin position="1"/>
        <end position="17"/>
    </location>
</feature>
<evidence type="ECO:0000256" key="4">
    <source>
        <dbReference type="SAM" id="SignalP"/>
    </source>
</evidence>
<dbReference type="KEGG" id="dpl:KGM_210132"/>
<dbReference type="InterPro" id="IPR002213">
    <property type="entry name" value="UDP_glucos_trans"/>
</dbReference>
<gene>
    <name evidence="5" type="ORF">KGM_210132</name>
</gene>
<protein>
    <submittedName>
        <fullName evidence="5">UDP-glucosyltransferase</fullName>
    </submittedName>
</protein>